<dbReference type="Gene3D" id="3.40.930.10">
    <property type="entry name" value="Mannitol-specific EII, Chain A"/>
    <property type="match status" value="1"/>
</dbReference>
<dbReference type="PANTHER" id="PTHR47738:SF1">
    <property type="entry name" value="NITROGEN REGULATORY PROTEIN"/>
    <property type="match status" value="1"/>
</dbReference>
<dbReference type="EMBL" id="UOFS01000039">
    <property type="protein sequence ID" value="VAW99321.1"/>
    <property type="molecule type" value="Genomic_DNA"/>
</dbReference>
<reference evidence="2" key="1">
    <citation type="submission" date="2018-06" db="EMBL/GenBank/DDBJ databases">
        <authorList>
            <person name="Zhirakovskaya E."/>
        </authorList>
    </citation>
    <scope>NUCLEOTIDE SEQUENCE</scope>
</reference>
<dbReference type="Pfam" id="PF00359">
    <property type="entry name" value="PTS_EIIA_2"/>
    <property type="match status" value="1"/>
</dbReference>
<dbReference type="AlphaFoldDB" id="A0A3B1A5H7"/>
<gene>
    <name evidence="2" type="ORF">MNBD_GAMMA22-1497</name>
</gene>
<protein>
    <submittedName>
        <fullName evidence="2">PTS IIA-like nitrogen-regulatory protein PtsN</fullName>
    </submittedName>
</protein>
<accession>A0A3B1A5H7</accession>
<evidence type="ECO:0000313" key="2">
    <source>
        <dbReference type="EMBL" id="VAW99321.1"/>
    </source>
</evidence>
<dbReference type="PROSITE" id="PS00372">
    <property type="entry name" value="PTS_EIIA_TYPE_2_HIS"/>
    <property type="match status" value="1"/>
</dbReference>
<organism evidence="2">
    <name type="scientific">hydrothermal vent metagenome</name>
    <dbReference type="NCBI Taxonomy" id="652676"/>
    <lineage>
        <taxon>unclassified sequences</taxon>
        <taxon>metagenomes</taxon>
        <taxon>ecological metagenomes</taxon>
    </lineage>
</organism>
<feature type="domain" description="PTS EIIA type-2" evidence="1">
    <location>
        <begin position="5"/>
        <end position="150"/>
    </location>
</feature>
<dbReference type="PANTHER" id="PTHR47738">
    <property type="entry name" value="PTS SYSTEM FRUCTOSE-LIKE EIIA COMPONENT-RELATED"/>
    <property type="match status" value="1"/>
</dbReference>
<dbReference type="CDD" id="cd00211">
    <property type="entry name" value="PTS_IIA_fru"/>
    <property type="match status" value="1"/>
</dbReference>
<name>A0A3B1A5H7_9ZZZZ</name>
<sequence>MELTDLISPERIACNVEATSKKRALETLSDLISTADSKCSSVEVFSSLLARERLGGTGVGHGVAIPHGRLKSSADKTIGALIKLKYGVDFDTLDDKPVDLLFALLVPEDSTDEHLQVLAVLASLFEQEDFRAKLREADSPDKVFQLIKEWQ</sequence>
<dbReference type="GO" id="GO:0030295">
    <property type="term" value="F:protein kinase activator activity"/>
    <property type="evidence" value="ECO:0007669"/>
    <property type="project" value="TreeGrafter"/>
</dbReference>
<proteinExistence type="predicted"/>
<dbReference type="SUPFAM" id="SSF55804">
    <property type="entry name" value="Phoshotransferase/anion transport protein"/>
    <property type="match status" value="1"/>
</dbReference>
<dbReference type="InterPro" id="IPR016152">
    <property type="entry name" value="PTrfase/Anion_transptr"/>
</dbReference>
<evidence type="ECO:0000259" key="1">
    <source>
        <dbReference type="PROSITE" id="PS51094"/>
    </source>
</evidence>
<dbReference type="PROSITE" id="PS51094">
    <property type="entry name" value="PTS_EIIA_TYPE_2"/>
    <property type="match status" value="1"/>
</dbReference>
<dbReference type="InterPro" id="IPR002178">
    <property type="entry name" value="PTS_EIIA_type-2_dom"/>
</dbReference>
<dbReference type="InterPro" id="IPR051541">
    <property type="entry name" value="PTS_SugarTrans_NitroReg"/>
</dbReference>